<keyword evidence="2" id="KW-0479">Metal-binding</keyword>
<dbReference type="GO" id="GO:0008299">
    <property type="term" value="P:isoprenoid biosynthetic process"/>
    <property type="evidence" value="ECO:0007669"/>
    <property type="project" value="InterPro"/>
</dbReference>
<dbReference type="CDD" id="cd00685">
    <property type="entry name" value="Trans_IPPS_HT"/>
    <property type="match status" value="1"/>
</dbReference>
<proteinExistence type="inferred from homology"/>
<comment type="similarity">
    <text evidence="4">Belongs to the FPP/GGPP synthase family.</text>
</comment>
<evidence type="ECO:0000256" key="3">
    <source>
        <dbReference type="ARBA" id="ARBA00022842"/>
    </source>
</evidence>
<sequence length="310" mass="35235">MDAEEAYKRVAARIWSPQKEDILKGPYDYLSKVPGKDMRSKLIRAFNIVLQVPADKLELISSLVGMLHTASLLIDDVEDSSLLRRGFPVAHSIFGTAQTINSSNYIYFQALQEVTKLNSSEAVEIYTEELVNLHRGQGLDLYWRETLECPSEEDYLEMVNNKTGGLYRLAVRLMQSVSSVEIDLTSLANVFGIIYQIQDDYLNLQSKKYSTNKGFCEDLTEGKFSFPIIHSIRSNRTNKEIINILKQKTTDVTLKEYAVNYMRNETHSFQYCEDVIKSFEKLARGMIADLPAGIETGSLEQILSAMLNIK</sequence>
<dbReference type="InterPro" id="IPR000092">
    <property type="entry name" value="Polyprenyl_synt"/>
</dbReference>
<protein>
    <submittedName>
        <fullName evidence="5">Similar to Saccharomyces cerevisiae YPL069C BTS1 Geranylgeranyl diphosphate synthase</fullName>
    </submittedName>
</protein>
<dbReference type="InterPro" id="IPR033749">
    <property type="entry name" value="Polyprenyl_synt_CS"/>
</dbReference>
<dbReference type="OrthoDB" id="6921389at2759"/>
<name>A0A0J9X7P9_GEOCN</name>
<evidence type="ECO:0000313" key="6">
    <source>
        <dbReference type="Proteomes" id="UP000242525"/>
    </source>
</evidence>
<keyword evidence="1 4" id="KW-0808">Transferase</keyword>
<dbReference type="Gene3D" id="1.10.600.10">
    <property type="entry name" value="Farnesyl Diphosphate Synthase"/>
    <property type="match status" value="1"/>
</dbReference>
<dbReference type="Proteomes" id="UP000242525">
    <property type="component" value="Unassembled WGS sequence"/>
</dbReference>
<dbReference type="PANTHER" id="PTHR12001:SF44">
    <property type="entry name" value="GERANYLGERANYL PYROPHOSPHATE SYNTHASE"/>
    <property type="match status" value="1"/>
</dbReference>
<evidence type="ECO:0000256" key="2">
    <source>
        <dbReference type="ARBA" id="ARBA00022723"/>
    </source>
</evidence>
<organism evidence="5 6">
    <name type="scientific">Geotrichum candidum</name>
    <name type="common">Oospora lactis</name>
    <name type="synonym">Dipodascus geotrichum</name>
    <dbReference type="NCBI Taxonomy" id="1173061"/>
    <lineage>
        <taxon>Eukaryota</taxon>
        <taxon>Fungi</taxon>
        <taxon>Dikarya</taxon>
        <taxon>Ascomycota</taxon>
        <taxon>Saccharomycotina</taxon>
        <taxon>Dipodascomycetes</taxon>
        <taxon>Dipodascales</taxon>
        <taxon>Dipodascaceae</taxon>
        <taxon>Geotrichum</taxon>
    </lineage>
</organism>
<dbReference type="EMBL" id="CCBN010000004">
    <property type="protein sequence ID" value="CDO53191.1"/>
    <property type="molecule type" value="Genomic_DNA"/>
</dbReference>
<reference evidence="5" key="1">
    <citation type="submission" date="2014-03" db="EMBL/GenBank/DDBJ databases">
        <authorList>
            <person name="Casaregola S."/>
        </authorList>
    </citation>
    <scope>NUCLEOTIDE SEQUENCE [LARGE SCALE GENOMIC DNA]</scope>
    <source>
        <strain evidence="5">CLIB 918</strain>
    </source>
</reference>
<evidence type="ECO:0000313" key="5">
    <source>
        <dbReference type="EMBL" id="CDO53191.1"/>
    </source>
</evidence>
<dbReference type="GO" id="GO:0046872">
    <property type="term" value="F:metal ion binding"/>
    <property type="evidence" value="ECO:0007669"/>
    <property type="project" value="UniProtKB-KW"/>
</dbReference>
<dbReference type="Pfam" id="PF00348">
    <property type="entry name" value="polyprenyl_synt"/>
    <property type="match status" value="1"/>
</dbReference>
<dbReference type="GO" id="GO:0004659">
    <property type="term" value="F:prenyltransferase activity"/>
    <property type="evidence" value="ECO:0007669"/>
    <property type="project" value="InterPro"/>
</dbReference>
<dbReference type="PANTHER" id="PTHR12001">
    <property type="entry name" value="GERANYLGERANYL PYROPHOSPHATE SYNTHASE"/>
    <property type="match status" value="1"/>
</dbReference>
<dbReference type="SFLD" id="SFLDS00005">
    <property type="entry name" value="Isoprenoid_Synthase_Type_I"/>
    <property type="match status" value="1"/>
</dbReference>
<keyword evidence="3" id="KW-0460">Magnesium</keyword>
<evidence type="ECO:0000256" key="1">
    <source>
        <dbReference type="ARBA" id="ARBA00022679"/>
    </source>
</evidence>
<accession>A0A0J9X7P9</accession>
<dbReference type="AlphaFoldDB" id="A0A0J9X7P9"/>
<dbReference type="STRING" id="1173061.A0A0J9X7P9"/>
<evidence type="ECO:0000256" key="4">
    <source>
        <dbReference type="RuleBase" id="RU004466"/>
    </source>
</evidence>
<dbReference type="PROSITE" id="PS00723">
    <property type="entry name" value="POLYPRENYL_SYNTHASE_1"/>
    <property type="match status" value="1"/>
</dbReference>
<dbReference type="InterPro" id="IPR008949">
    <property type="entry name" value="Isoprenoid_synthase_dom_sf"/>
</dbReference>
<keyword evidence="6" id="KW-1185">Reference proteome</keyword>
<dbReference type="PROSITE" id="PS00444">
    <property type="entry name" value="POLYPRENYL_SYNTHASE_2"/>
    <property type="match status" value="1"/>
</dbReference>
<dbReference type="SUPFAM" id="SSF48576">
    <property type="entry name" value="Terpenoid synthases"/>
    <property type="match status" value="1"/>
</dbReference>
<comment type="caution">
    <text evidence="5">The sequence shown here is derived from an EMBL/GenBank/DDBJ whole genome shotgun (WGS) entry which is preliminary data.</text>
</comment>
<gene>
    <name evidence="5" type="ORF">BN980_GECA04s05862g</name>
</gene>